<organism evidence="1 2">
    <name type="scientific">Armillaria tabescens</name>
    <name type="common">Ringless honey mushroom</name>
    <name type="synonym">Agaricus tabescens</name>
    <dbReference type="NCBI Taxonomy" id="1929756"/>
    <lineage>
        <taxon>Eukaryota</taxon>
        <taxon>Fungi</taxon>
        <taxon>Dikarya</taxon>
        <taxon>Basidiomycota</taxon>
        <taxon>Agaricomycotina</taxon>
        <taxon>Agaricomycetes</taxon>
        <taxon>Agaricomycetidae</taxon>
        <taxon>Agaricales</taxon>
        <taxon>Marasmiineae</taxon>
        <taxon>Physalacriaceae</taxon>
        <taxon>Desarmillaria</taxon>
    </lineage>
</organism>
<evidence type="ECO:0000313" key="1">
    <source>
        <dbReference type="EMBL" id="KAK0439046.1"/>
    </source>
</evidence>
<proteinExistence type="predicted"/>
<keyword evidence="2" id="KW-1185">Reference proteome</keyword>
<comment type="caution">
    <text evidence="1">The sequence shown here is derived from an EMBL/GenBank/DDBJ whole genome shotgun (WGS) entry which is preliminary data.</text>
</comment>
<evidence type="ECO:0000313" key="2">
    <source>
        <dbReference type="Proteomes" id="UP001175211"/>
    </source>
</evidence>
<dbReference type="GeneID" id="85353950"/>
<dbReference type="AlphaFoldDB" id="A0AA39JC18"/>
<accession>A0AA39JC18</accession>
<protein>
    <submittedName>
        <fullName evidence="1">Uncharacterized protein</fullName>
    </submittedName>
</protein>
<name>A0AA39JC18_ARMTA</name>
<reference evidence="1" key="1">
    <citation type="submission" date="2023-06" db="EMBL/GenBank/DDBJ databases">
        <authorList>
            <consortium name="Lawrence Berkeley National Laboratory"/>
            <person name="Ahrendt S."/>
            <person name="Sahu N."/>
            <person name="Indic B."/>
            <person name="Wong-Bajracharya J."/>
            <person name="Merenyi Z."/>
            <person name="Ke H.-M."/>
            <person name="Monk M."/>
            <person name="Kocsube S."/>
            <person name="Drula E."/>
            <person name="Lipzen A."/>
            <person name="Balint B."/>
            <person name="Henrissat B."/>
            <person name="Andreopoulos B."/>
            <person name="Martin F.M."/>
            <person name="Harder C.B."/>
            <person name="Rigling D."/>
            <person name="Ford K.L."/>
            <person name="Foster G.D."/>
            <person name="Pangilinan J."/>
            <person name="Papanicolaou A."/>
            <person name="Barry K."/>
            <person name="LaButti K."/>
            <person name="Viragh M."/>
            <person name="Koriabine M."/>
            <person name="Yan M."/>
            <person name="Riley R."/>
            <person name="Champramary S."/>
            <person name="Plett K.L."/>
            <person name="Tsai I.J."/>
            <person name="Slot J."/>
            <person name="Sipos G."/>
            <person name="Plett J."/>
            <person name="Nagy L.G."/>
            <person name="Grigoriev I.V."/>
        </authorList>
    </citation>
    <scope>NUCLEOTIDE SEQUENCE</scope>
    <source>
        <strain evidence="1">CCBAS 213</strain>
    </source>
</reference>
<gene>
    <name evidence="1" type="ORF">EV420DRAFT_1486506</name>
</gene>
<dbReference type="EMBL" id="JAUEPS010000091">
    <property type="protein sequence ID" value="KAK0439046.1"/>
    <property type="molecule type" value="Genomic_DNA"/>
</dbReference>
<sequence length="148" mass="16519">MYEPLAMGSSMIQYERNPTEAPKLMAVYAGSDFIMGHEAGMSDVEVRASKQKMEVELYGEEKTAGLAGAGSEPCSDEANHVSFHRIVVQGCSFEAVNDQNRLSRYSCFGEGSHHRLETNPEGEFAFSVFEDRRVVREETVDLVAKQWC</sequence>
<dbReference type="RefSeq" id="XP_060323116.1">
    <property type="nucleotide sequence ID" value="XM_060470402.1"/>
</dbReference>
<dbReference type="Proteomes" id="UP001175211">
    <property type="component" value="Unassembled WGS sequence"/>
</dbReference>